<keyword evidence="6" id="KW-1185">Reference proteome</keyword>
<evidence type="ECO:0000256" key="1">
    <source>
        <dbReference type="ARBA" id="ARBA00023125"/>
    </source>
</evidence>
<feature type="domain" description="HTH tetR-type" evidence="4">
    <location>
        <begin position="30"/>
        <end position="90"/>
    </location>
</feature>
<evidence type="ECO:0000256" key="2">
    <source>
        <dbReference type="PROSITE-ProRule" id="PRU00335"/>
    </source>
</evidence>
<dbReference type="Proteomes" id="UP000265419">
    <property type="component" value="Unassembled WGS sequence"/>
</dbReference>
<dbReference type="Pfam" id="PF00440">
    <property type="entry name" value="TetR_N"/>
    <property type="match status" value="1"/>
</dbReference>
<sequence length="201" mass="21296">MVAGEGRAPGPRRRAGPEAHGRHGGSSVENNKAEGIVDTYVSLLVEAGVRTATIDAVAKACGLSKAGLLHYFRSRSELDDALVARLRTLLTEDLRLMRAAEGGPVRYYLTSSLDTEAPLERAVVAASRLAQAGNAEARAALAEAHAAWLDVLEDFLGNPVLARLALLAGDGASHHADLAEPGEEAFLSAQDIEHFARIIER</sequence>
<dbReference type="SUPFAM" id="SSF46689">
    <property type="entry name" value="Homeodomain-like"/>
    <property type="match status" value="1"/>
</dbReference>
<dbReference type="InterPro" id="IPR009057">
    <property type="entry name" value="Homeodomain-like_sf"/>
</dbReference>
<comment type="caution">
    <text evidence="5">The sequence shown here is derived from an EMBL/GenBank/DDBJ whole genome shotgun (WGS) entry which is preliminary data.</text>
</comment>
<evidence type="ECO:0000256" key="3">
    <source>
        <dbReference type="SAM" id="MobiDB-lite"/>
    </source>
</evidence>
<reference evidence="5 6" key="1">
    <citation type="submission" date="2018-07" db="EMBL/GenBank/DDBJ databases">
        <title>Arthrobacter sp. nov., isolated from raw cow's milk with high bacterial count.</title>
        <authorList>
            <person name="Hahne J."/>
            <person name="Isele D."/>
            <person name="Lipski A."/>
        </authorList>
    </citation>
    <scope>NUCLEOTIDE SEQUENCE [LARGE SCALE GENOMIC DNA]</scope>
    <source>
        <strain evidence="5 6">JZ R-35</strain>
    </source>
</reference>
<evidence type="ECO:0000313" key="6">
    <source>
        <dbReference type="Proteomes" id="UP000265419"/>
    </source>
</evidence>
<keyword evidence="1 2" id="KW-0238">DNA-binding</keyword>
<dbReference type="PROSITE" id="PS50977">
    <property type="entry name" value="HTH_TETR_2"/>
    <property type="match status" value="1"/>
</dbReference>
<dbReference type="Pfam" id="PF17937">
    <property type="entry name" value="TetR_C_28"/>
    <property type="match status" value="1"/>
</dbReference>
<proteinExistence type="predicted"/>
<dbReference type="InterPro" id="IPR001647">
    <property type="entry name" value="HTH_TetR"/>
</dbReference>
<name>A0A399JDJ5_9MICC</name>
<dbReference type="AlphaFoldDB" id="A0A399JDJ5"/>
<accession>A0A399JDJ5</accession>
<protein>
    <submittedName>
        <fullName evidence="5">TetR/AcrR family transcriptional regulator</fullName>
    </submittedName>
</protein>
<organism evidence="5 6">
    <name type="scientific">Galactobacter valiniphilus</name>
    <dbReference type="NCBI Taxonomy" id="2676122"/>
    <lineage>
        <taxon>Bacteria</taxon>
        <taxon>Bacillati</taxon>
        <taxon>Actinomycetota</taxon>
        <taxon>Actinomycetes</taxon>
        <taxon>Micrococcales</taxon>
        <taxon>Micrococcaceae</taxon>
        <taxon>Galactobacter</taxon>
    </lineage>
</organism>
<feature type="DNA-binding region" description="H-T-H motif" evidence="2">
    <location>
        <begin position="53"/>
        <end position="72"/>
    </location>
</feature>
<feature type="region of interest" description="Disordered" evidence="3">
    <location>
        <begin position="1"/>
        <end position="30"/>
    </location>
</feature>
<dbReference type="EMBL" id="QQXK01000013">
    <property type="protein sequence ID" value="RII42319.1"/>
    <property type="molecule type" value="Genomic_DNA"/>
</dbReference>
<dbReference type="GO" id="GO:0003677">
    <property type="term" value="F:DNA binding"/>
    <property type="evidence" value="ECO:0007669"/>
    <property type="project" value="UniProtKB-UniRule"/>
</dbReference>
<evidence type="ECO:0000313" key="5">
    <source>
        <dbReference type="EMBL" id="RII42319.1"/>
    </source>
</evidence>
<dbReference type="Gene3D" id="1.10.357.10">
    <property type="entry name" value="Tetracycline Repressor, domain 2"/>
    <property type="match status" value="1"/>
</dbReference>
<gene>
    <name evidence="5" type="ORF">DWB68_07950</name>
</gene>
<evidence type="ECO:0000259" key="4">
    <source>
        <dbReference type="PROSITE" id="PS50977"/>
    </source>
</evidence>
<dbReference type="InterPro" id="IPR041479">
    <property type="entry name" value="TetR_CgmR_C"/>
</dbReference>